<organism evidence="2">
    <name type="scientific">Paenibacillus ihbetae</name>
    <dbReference type="NCBI Taxonomy" id="1870820"/>
    <lineage>
        <taxon>Bacteria</taxon>
        <taxon>Bacillati</taxon>
        <taxon>Bacillota</taxon>
        <taxon>Bacilli</taxon>
        <taxon>Bacillales</taxon>
        <taxon>Paenibacillaceae</taxon>
        <taxon>Paenibacillus</taxon>
    </lineage>
</organism>
<feature type="region of interest" description="Disordered" evidence="1">
    <location>
        <begin position="68"/>
        <end position="154"/>
    </location>
</feature>
<evidence type="ECO:0008006" key="3">
    <source>
        <dbReference type="Google" id="ProtNLM"/>
    </source>
</evidence>
<dbReference type="EMBL" id="CP016809">
    <property type="protein sequence ID" value="ANY76578.1"/>
    <property type="molecule type" value="Genomic_DNA"/>
</dbReference>
<evidence type="ECO:0000313" key="2">
    <source>
        <dbReference type="EMBL" id="ANY76578.1"/>
    </source>
</evidence>
<feature type="compositionally biased region" description="Low complexity" evidence="1">
    <location>
        <begin position="68"/>
        <end position="78"/>
    </location>
</feature>
<evidence type="ECO:0000256" key="1">
    <source>
        <dbReference type="SAM" id="MobiDB-lite"/>
    </source>
</evidence>
<dbReference type="AlphaFoldDB" id="A0A1B2E9C2"/>
<gene>
    <name evidence="2" type="ORF">BBD41_14460</name>
</gene>
<protein>
    <recommendedName>
        <fullName evidence="3">Spore coat protein</fullName>
    </recommendedName>
</protein>
<sequence length="232" mass="24494">MNLMKWLLKVSLTAILVSTLTIVTTGVVVNAYIQSILSSLNIQLEAQPLGVGGIMKSMLGFGAGTDAGTGTTSGTSETVNVKDDNQTSPDSVHRDDKEPAVDGTAPDTNGSQEAEETDAGAGETEGTSPGQEAPDGSLPVMGSSATHSEEAPEDEIVMTPGDIVDRKGSLPLEDKEEIFTLLMSKLPQSEMQKISEAMEDGLTEAELTEIEEGITQYLSEAEYDKLISLLQE</sequence>
<name>A0A1B2E9C2_9BACL</name>
<feature type="compositionally biased region" description="Basic and acidic residues" evidence="1">
    <location>
        <begin position="80"/>
        <end position="100"/>
    </location>
</feature>
<accession>A0A1B2E9C2</accession>
<dbReference type="GeneID" id="48309450"/>
<reference evidence="2" key="1">
    <citation type="submission" date="2016-08" db="EMBL/GenBank/DDBJ databases">
        <title>Complete Genome Seqeunce of Paenibacillus sp. nov. IHBB 9852 from high altitute lake of Indian trans-Himalayas.</title>
        <authorList>
            <person name="Kiran S."/>
            <person name="Swarnkar M.K."/>
            <person name="Rana A."/>
            <person name="Tewari R."/>
            <person name="Gulati A."/>
        </authorList>
    </citation>
    <scope>NUCLEOTIDE SEQUENCE [LARGE SCALE GENOMIC DNA]</scope>
    <source>
        <strain evidence="2">IHBB 9852</strain>
    </source>
</reference>
<dbReference type="KEGG" id="pib:BBD41_14460"/>
<proteinExistence type="predicted"/>
<dbReference type="RefSeq" id="WP_099480621.1">
    <property type="nucleotide sequence ID" value="NZ_CP016809.1"/>
</dbReference>